<dbReference type="InterPro" id="IPR029466">
    <property type="entry name" value="NAM-associated_C"/>
</dbReference>
<evidence type="ECO:0000313" key="3">
    <source>
        <dbReference type="EMBL" id="KAF0732870.1"/>
    </source>
</evidence>
<dbReference type="PANTHER" id="PTHR45023">
    <property type="match status" value="1"/>
</dbReference>
<name>A0A6G0WZ81_9STRA</name>
<dbReference type="Proteomes" id="UP000481153">
    <property type="component" value="Unassembled WGS sequence"/>
</dbReference>
<evidence type="ECO:0000256" key="1">
    <source>
        <dbReference type="SAM" id="MobiDB-lite"/>
    </source>
</evidence>
<reference evidence="3 4" key="1">
    <citation type="submission" date="2019-07" db="EMBL/GenBank/DDBJ databases">
        <title>Genomics analysis of Aphanomyces spp. identifies a new class of oomycete effector associated with host adaptation.</title>
        <authorList>
            <person name="Gaulin E."/>
        </authorList>
    </citation>
    <scope>NUCLEOTIDE SEQUENCE [LARGE SCALE GENOMIC DNA]</scope>
    <source>
        <strain evidence="3 4">ATCC 201684</strain>
    </source>
</reference>
<comment type="caution">
    <text evidence="3">The sequence shown here is derived from an EMBL/GenBank/DDBJ whole genome shotgun (WGS) entry which is preliminary data.</text>
</comment>
<sequence length="414" mass="47311">MFLYEHLSDAVFCVENNNYSASKKGKGNNNHDNDNQGHAIDNSEPGKQAERNAVQESTSTGAYGMAVDDDALNKGNINDEVAMRKAKKAEYNKRAREKKRQVLLDEVDKSKKAEYNNRTREKKRQALLDEVDKAKMAEYNNRARGKKRQALLEEVHKSKKADGLGWSEVEDMSLARAYVAVSHDPIVGNGQKSGAFWSRVHDEFKHLVPDTKRVSSSLPHRWSTLQRLVSKFAGYAKKVEDKHESGKRQEDQVSDAMSAFQAVEGKVFRHRDVWEYLRRESPKFFGIPSHEVDTEQENSNLIVSLDTNMASSTQQNDRPMGTKRAKLEAKHVEIEHETSAAIVSFVNEQREVMKRIAESVQQMAETQKANIANETAKRANQEEMDLFTININDLDEDAKEYILWTRQRVRDSHK</sequence>
<evidence type="ECO:0000259" key="2">
    <source>
        <dbReference type="Pfam" id="PF14303"/>
    </source>
</evidence>
<keyword evidence="4" id="KW-1185">Reference proteome</keyword>
<dbReference type="VEuPathDB" id="FungiDB:AeMF1_009019"/>
<feature type="region of interest" description="Disordered" evidence="1">
    <location>
        <begin position="22"/>
        <end position="67"/>
    </location>
</feature>
<dbReference type="AlphaFoldDB" id="A0A6G0WZ81"/>
<organism evidence="3 4">
    <name type="scientific">Aphanomyces euteiches</name>
    <dbReference type="NCBI Taxonomy" id="100861"/>
    <lineage>
        <taxon>Eukaryota</taxon>
        <taxon>Sar</taxon>
        <taxon>Stramenopiles</taxon>
        <taxon>Oomycota</taxon>
        <taxon>Saprolegniomycetes</taxon>
        <taxon>Saprolegniales</taxon>
        <taxon>Verrucalvaceae</taxon>
        <taxon>Aphanomyces</taxon>
    </lineage>
</organism>
<dbReference type="EMBL" id="VJMJ01000128">
    <property type="protein sequence ID" value="KAF0732870.1"/>
    <property type="molecule type" value="Genomic_DNA"/>
</dbReference>
<proteinExistence type="predicted"/>
<accession>A0A6G0WZ81</accession>
<dbReference type="Pfam" id="PF14303">
    <property type="entry name" value="NAM-associated"/>
    <property type="match status" value="1"/>
</dbReference>
<gene>
    <name evidence="3" type="ORF">Ae201684_010194</name>
</gene>
<protein>
    <recommendedName>
        <fullName evidence="2">No apical meristem-associated C-terminal domain-containing protein</fullName>
    </recommendedName>
</protein>
<feature type="domain" description="No apical meristem-associated C-terminal" evidence="2">
    <location>
        <begin position="290"/>
        <end position="408"/>
    </location>
</feature>
<dbReference type="VEuPathDB" id="FungiDB:AeMF1_016705"/>
<dbReference type="PANTHER" id="PTHR45023:SF4">
    <property type="entry name" value="GLYCINE-RICH PROTEIN-RELATED"/>
    <property type="match status" value="1"/>
</dbReference>
<evidence type="ECO:0000313" key="4">
    <source>
        <dbReference type="Proteomes" id="UP000481153"/>
    </source>
</evidence>